<evidence type="ECO:0000313" key="2">
    <source>
        <dbReference type="EMBL" id="PBK63678.1"/>
    </source>
</evidence>
<reference evidence="3" key="1">
    <citation type="journal article" date="2017" name="Nat. Ecol. Evol.">
        <title>Genome expansion and lineage-specific genetic innovations in the forest pathogenic fungi Armillaria.</title>
        <authorList>
            <person name="Sipos G."/>
            <person name="Prasanna A.N."/>
            <person name="Walter M.C."/>
            <person name="O'Connor E."/>
            <person name="Balint B."/>
            <person name="Krizsan K."/>
            <person name="Kiss B."/>
            <person name="Hess J."/>
            <person name="Varga T."/>
            <person name="Slot J."/>
            <person name="Riley R."/>
            <person name="Boka B."/>
            <person name="Rigling D."/>
            <person name="Barry K."/>
            <person name="Lee J."/>
            <person name="Mihaltcheva S."/>
            <person name="LaButti K."/>
            <person name="Lipzen A."/>
            <person name="Waldron R."/>
            <person name="Moloney N.M."/>
            <person name="Sperisen C."/>
            <person name="Kredics L."/>
            <person name="Vagvoelgyi C."/>
            <person name="Patrignani A."/>
            <person name="Fitzpatrick D."/>
            <person name="Nagy I."/>
            <person name="Doyle S."/>
            <person name="Anderson J.B."/>
            <person name="Grigoriev I.V."/>
            <person name="Gueldener U."/>
            <person name="Muensterkoetter M."/>
            <person name="Nagy L.G."/>
        </authorList>
    </citation>
    <scope>NUCLEOTIDE SEQUENCE [LARGE SCALE GENOMIC DNA]</scope>
    <source>
        <strain evidence="3">28-4</strain>
    </source>
</reference>
<gene>
    <name evidence="2" type="ORF">ARMSODRAFT_532185</name>
</gene>
<sequence>MFGSFWNLCKAKHSGRPDPLGRLPCLFPSLTALMAHTYIPLMMDHRHGFPLWFPDPDLSLPGFYRAKGIRVGDLGYITARGAFVYLFNVYTSADDPINEGHVPPIFEPLEVSDPPARERELHPKHYTLATPGVHRTAIGVEASTEGALTSGGVGLTLSCSSTQGAGLVLPDGATRHDANQPAQLCKYAKKYAQYWYQYFNGEEGREMRNGSLYLVTGCDKCHSWEAACFHPPRRSSVSLDFPIAEVGGAFSHTWDVQTGPSYRIHRRDTTDPNQAIFLRGYTISVREKPMIHEQLLAKNTVIGGSKAKRPLIVSPVPYGVENPFRHGVPVGDMDMYGESNDSGDGAAGHDSEDPEDVEGSSHVEIFAIGHSHKVYNPSAKINAYILQNVNGSVTFILV</sequence>
<dbReference type="AlphaFoldDB" id="A0A2H3BCB8"/>
<accession>A0A2H3BCB8</accession>
<keyword evidence="3" id="KW-1185">Reference proteome</keyword>
<dbReference type="Proteomes" id="UP000218334">
    <property type="component" value="Unassembled WGS sequence"/>
</dbReference>
<organism evidence="2 3">
    <name type="scientific">Armillaria solidipes</name>
    <dbReference type="NCBI Taxonomy" id="1076256"/>
    <lineage>
        <taxon>Eukaryota</taxon>
        <taxon>Fungi</taxon>
        <taxon>Dikarya</taxon>
        <taxon>Basidiomycota</taxon>
        <taxon>Agaricomycotina</taxon>
        <taxon>Agaricomycetes</taxon>
        <taxon>Agaricomycetidae</taxon>
        <taxon>Agaricales</taxon>
        <taxon>Marasmiineae</taxon>
        <taxon>Physalacriaceae</taxon>
        <taxon>Armillaria</taxon>
    </lineage>
</organism>
<dbReference type="EMBL" id="KZ293457">
    <property type="protein sequence ID" value="PBK63678.1"/>
    <property type="molecule type" value="Genomic_DNA"/>
</dbReference>
<feature type="region of interest" description="Disordered" evidence="1">
    <location>
        <begin position="332"/>
        <end position="359"/>
    </location>
</feature>
<proteinExistence type="predicted"/>
<evidence type="ECO:0000313" key="3">
    <source>
        <dbReference type="Proteomes" id="UP000218334"/>
    </source>
</evidence>
<protein>
    <submittedName>
        <fullName evidence="2">Uncharacterized protein</fullName>
    </submittedName>
</protein>
<name>A0A2H3BCB8_9AGAR</name>
<evidence type="ECO:0000256" key="1">
    <source>
        <dbReference type="SAM" id="MobiDB-lite"/>
    </source>
</evidence>